<evidence type="ECO:0000256" key="3">
    <source>
        <dbReference type="ARBA" id="ARBA00022485"/>
    </source>
</evidence>
<evidence type="ECO:0000259" key="13">
    <source>
        <dbReference type="PROSITE" id="PS51669"/>
    </source>
</evidence>
<dbReference type="CDD" id="cd02773">
    <property type="entry name" value="MopB_Res-Cmplx1_Nad11"/>
    <property type="match status" value="1"/>
</dbReference>
<dbReference type="PROSITE" id="PS00642">
    <property type="entry name" value="COMPLEX1_75K_2"/>
    <property type="match status" value="1"/>
</dbReference>
<dbReference type="GO" id="GO:0008137">
    <property type="term" value="F:NADH dehydrogenase (ubiquinone) activity"/>
    <property type="evidence" value="ECO:0007669"/>
    <property type="project" value="InterPro"/>
</dbReference>
<dbReference type="Gene3D" id="3.30.70.20">
    <property type="match status" value="1"/>
</dbReference>
<dbReference type="SUPFAM" id="SSF54862">
    <property type="entry name" value="4Fe-4S ferredoxins"/>
    <property type="match status" value="1"/>
</dbReference>
<comment type="caution">
    <text evidence="15">The sequence shown here is derived from an EMBL/GenBank/DDBJ whole genome shotgun (WGS) entry which is preliminary data.</text>
</comment>
<dbReference type="GO" id="GO:0051539">
    <property type="term" value="F:4 iron, 4 sulfur cluster binding"/>
    <property type="evidence" value="ECO:0007669"/>
    <property type="project" value="UniProtKB-KW"/>
</dbReference>
<evidence type="ECO:0000256" key="7">
    <source>
        <dbReference type="ARBA" id="ARBA00023014"/>
    </source>
</evidence>
<dbReference type="Pfam" id="PF22117">
    <property type="entry name" value="Fer4_Nqo3"/>
    <property type="match status" value="1"/>
</dbReference>
<dbReference type="InterPro" id="IPR036010">
    <property type="entry name" value="2Fe-2S_ferredoxin-like_sf"/>
</dbReference>
<dbReference type="SUPFAM" id="SSF53706">
    <property type="entry name" value="Formate dehydrogenase/DMSO reductase, domains 1-3"/>
    <property type="match status" value="1"/>
</dbReference>
<keyword evidence="5" id="KW-1278">Translocase</keyword>
<dbReference type="Pfam" id="PF09326">
    <property type="entry name" value="NADH_dhqG_C"/>
    <property type="match status" value="1"/>
</dbReference>
<dbReference type="CDD" id="cd00207">
    <property type="entry name" value="fer2"/>
    <property type="match status" value="1"/>
</dbReference>
<dbReference type="GO" id="GO:0016020">
    <property type="term" value="C:membrane"/>
    <property type="evidence" value="ECO:0007669"/>
    <property type="project" value="InterPro"/>
</dbReference>
<dbReference type="InterPro" id="IPR010228">
    <property type="entry name" value="NADH_UbQ_OxRdtase_Gsu"/>
</dbReference>
<organism evidence="15 16">
    <name type="scientific">Ogataea polymorpha</name>
    <dbReference type="NCBI Taxonomy" id="460523"/>
    <lineage>
        <taxon>Eukaryota</taxon>
        <taxon>Fungi</taxon>
        <taxon>Dikarya</taxon>
        <taxon>Ascomycota</taxon>
        <taxon>Saccharomycotina</taxon>
        <taxon>Pichiomycetes</taxon>
        <taxon>Pichiales</taxon>
        <taxon>Pichiaceae</taxon>
        <taxon>Ogataea</taxon>
    </lineage>
</organism>
<evidence type="ECO:0000256" key="6">
    <source>
        <dbReference type="ARBA" id="ARBA00023004"/>
    </source>
</evidence>
<reference evidence="15" key="1">
    <citation type="journal article" date="2021" name="Open Biol.">
        <title>Shared evolutionary footprints suggest mitochondrial oxidative damage underlies multiple complex I losses in fungi.</title>
        <authorList>
            <person name="Schikora-Tamarit M.A."/>
            <person name="Marcet-Houben M."/>
            <person name="Nosek J."/>
            <person name="Gabaldon T."/>
        </authorList>
    </citation>
    <scope>NUCLEOTIDE SEQUENCE</scope>
    <source>
        <strain evidence="15">NCAIM Y.01608</strain>
    </source>
</reference>
<evidence type="ECO:0000259" key="12">
    <source>
        <dbReference type="PROSITE" id="PS51085"/>
    </source>
</evidence>
<dbReference type="GO" id="GO:0042773">
    <property type="term" value="P:ATP synthesis coupled electron transport"/>
    <property type="evidence" value="ECO:0007669"/>
    <property type="project" value="InterPro"/>
</dbReference>
<dbReference type="SMART" id="SM00929">
    <property type="entry name" value="NADH-G_4Fe-4S_3"/>
    <property type="match status" value="1"/>
</dbReference>
<reference evidence="15" key="2">
    <citation type="submission" date="2021-01" db="EMBL/GenBank/DDBJ databases">
        <authorList>
            <person name="Schikora-Tamarit M.A."/>
        </authorList>
    </citation>
    <scope>NUCLEOTIDE SEQUENCE</scope>
    <source>
        <strain evidence="15">NCAIM Y.01608</strain>
    </source>
</reference>
<dbReference type="GO" id="GO:0016651">
    <property type="term" value="F:oxidoreductase activity, acting on NAD(P)H"/>
    <property type="evidence" value="ECO:0007669"/>
    <property type="project" value="InterPro"/>
</dbReference>
<dbReference type="InterPro" id="IPR050123">
    <property type="entry name" value="Prok_molybdopt-oxidoreductase"/>
</dbReference>
<dbReference type="PROSITE" id="PS00641">
    <property type="entry name" value="COMPLEX1_75K_1"/>
    <property type="match status" value="1"/>
</dbReference>
<evidence type="ECO:0000313" key="15">
    <source>
        <dbReference type="EMBL" id="KAH3677447.1"/>
    </source>
</evidence>
<comment type="cofactor">
    <cofactor evidence="1">
        <name>[4Fe-4S] cluster</name>
        <dbReference type="ChEBI" id="CHEBI:49883"/>
    </cofactor>
</comment>
<dbReference type="InterPro" id="IPR006963">
    <property type="entry name" value="Mopterin_OxRdtase_4Fe-4S_dom"/>
</dbReference>
<keyword evidence="8" id="KW-0520">NAD</keyword>
<dbReference type="PROSITE" id="PS00643">
    <property type="entry name" value="COMPLEX1_75K_3"/>
    <property type="match status" value="1"/>
</dbReference>
<dbReference type="InterPro" id="IPR015405">
    <property type="entry name" value="NDUFS1-like_C"/>
</dbReference>
<dbReference type="EMBL" id="JAEUBD010000108">
    <property type="protein sequence ID" value="KAH3677447.1"/>
    <property type="molecule type" value="Genomic_DNA"/>
</dbReference>
<dbReference type="FunFam" id="3.10.20.740:FF:000001">
    <property type="entry name" value="NADH-quinone oxidoreductase subunit G"/>
    <property type="match status" value="1"/>
</dbReference>
<feature type="domain" description="4Fe-4S Mo/W bis-MGD-type" evidence="13">
    <location>
        <begin position="253"/>
        <end position="309"/>
    </location>
</feature>
<protein>
    <recommendedName>
        <fullName evidence="10">NADH-ubiquinone oxidoreductase 78 kDa subunit, mitochondrial</fullName>
    </recommendedName>
</protein>
<dbReference type="Pfam" id="PF22151">
    <property type="entry name" value="Fer4_NDSU1"/>
    <property type="match status" value="1"/>
</dbReference>
<dbReference type="InterPro" id="IPR019574">
    <property type="entry name" value="NADH_UbQ_OxRdtase_Gsu_4Fe4S-bd"/>
</dbReference>
<evidence type="ECO:0000256" key="9">
    <source>
        <dbReference type="ARBA" id="ARBA00034078"/>
    </source>
</evidence>
<name>A0A9P8PSC9_9ASCO</name>
<comment type="similarity">
    <text evidence="2 11">Belongs to the complex I 75 kDa subunit family.</text>
</comment>
<evidence type="ECO:0000256" key="4">
    <source>
        <dbReference type="ARBA" id="ARBA00022723"/>
    </source>
</evidence>
<dbReference type="PANTHER" id="PTHR43105">
    <property type="entry name" value="RESPIRATORY NITRATE REDUCTASE"/>
    <property type="match status" value="1"/>
</dbReference>
<sequence length="735" mass="81133">MFGERTILGSRSWAFFLRKCGEAGNRRFSTSGFRFQDVEIKVDGVSVKIEAGSSIIQAADKAGIMIPRYCYHDKLAIAGNCRMCLVEIEKSPKMAAACAMPVMNGMSVLTNSEKVKKAREGITEFLLYNHPLDCPVCDQGGECDLQEQTLRYGSDRGRFHEVSGKRAVENKALGPLIKTSMNRCIHCTRCVRFLNDVAGAPEMGSTGRGNDLQIGTYVERNVNSEMSGNVIDLCPVGALTSKPYAFKARPWELKRTETIDVTDALGSAIRVDSRGSEIMRVLPRLNDEINEEWISDKTRFSYDGLSVQRLTKPMIKVDHMFADATWHDVLSLIKEKYEQLKPAENEVKGIAGALADVESMVALKDLINRMNSENLSLDVPITNIPSIDFRSNYLFNSTIERIDECDQLLLIGTNPRHEAPCLNAKLRNRWLNSNMEASLIGEEFDSTFEYEYFGSSANDLVNALKGKLGDKLANAQNPMVIVGSGVLENRDSLAIQKILSLFAAGKPNFNNDDWKAINLLHREAARTGALDIGFYTESPKVKSANSKIVFLLGADEVDPTTIPKDSFVIYIGSHGDVGASLADVILPGAAFTEKSATYVNTEGRAQLTRAALGPPGSARQDWQIIKAISEYVGLGLPYEHEMQLRSRMLNIAPHLVNYDVVEPTSTELYTLSLNNAATVKVGAIKGDTLKNPIENFYFTDVISRNSKTMAQCVGSFGPKIEKIQDENAHLYLGIT</sequence>
<evidence type="ECO:0000313" key="16">
    <source>
        <dbReference type="Proteomes" id="UP000788993"/>
    </source>
</evidence>
<evidence type="ECO:0000256" key="2">
    <source>
        <dbReference type="ARBA" id="ARBA00005404"/>
    </source>
</evidence>
<evidence type="ECO:0000256" key="10">
    <source>
        <dbReference type="ARBA" id="ARBA00070722"/>
    </source>
</evidence>
<evidence type="ECO:0000259" key="14">
    <source>
        <dbReference type="PROSITE" id="PS51839"/>
    </source>
</evidence>
<dbReference type="Pfam" id="PF13510">
    <property type="entry name" value="Fer2_4"/>
    <property type="match status" value="1"/>
</dbReference>
<dbReference type="InterPro" id="IPR000283">
    <property type="entry name" value="NADH_UbQ_OxRdtase_75kDa_su_CS"/>
</dbReference>
<keyword evidence="4" id="KW-0479">Metal-binding</keyword>
<dbReference type="InterPro" id="IPR006656">
    <property type="entry name" value="Mopterin_OxRdtase"/>
</dbReference>
<dbReference type="Pfam" id="PF10588">
    <property type="entry name" value="NADH-G_4Fe-4S_3"/>
    <property type="match status" value="1"/>
</dbReference>
<dbReference type="FunFam" id="3.30.70.20:FF:000002">
    <property type="entry name" value="NADH-ubiquinone oxidoreductase 75 kDa subunit"/>
    <property type="match status" value="1"/>
</dbReference>
<dbReference type="InterPro" id="IPR001041">
    <property type="entry name" value="2Fe-2S_ferredoxin-type"/>
</dbReference>
<dbReference type="FunFam" id="3.30.200.210:FF:000002">
    <property type="entry name" value="NADH-ubiquinone oxidoreductase 75 kDa subunit"/>
    <property type="match status" value="1"/>
</dbReference>
<dbReference type="PROSITE" id="PS51839">
    <property type="entry name" value="4FE4S_HC3"/>
    <property type="match status" value="1"/>
</dbReference>
<dbReference type="Gene3D" id="3.10.20.740">
    <property type="match status" value="1"/>
</dbReference>
<gene>
    <name evidence="15" type="ORF">OGATHE_000921</name>
</gene>
<dbReference type="InterPro" id="IPR054351">
    <property type="entry name" value="NADH_UbQ_OxRdtase_ferredoxin"/>
</dbReference>
<comment type="cofactor">
    <cofactor evidence="9">
        <name>[2Fe-2S] cluster</name>
        <dbReference type="ChEBI" id="CHEBI:190135"/>
    </cofactor>
</comment>
<dbReference type="Gene3D" id="3.40.50.740">
    <property type="match status" value="1"/>
</dbReference>
<keyword evidence="6" id="KW-0408">Iron</keyword>
<dbReference type="PROSITE" id="PS51669">
    <property type="entry name" value="4FE4S_MOW_BIS_MGD"/>
    <property type="match status" value="1"/>
</dbReference>
<dbReference type="NCBIfam" id="TIGR01973">
    <property type="entry name" value="NuoG"/>
    <property type="match status" value="1"/>
</dbReference>
<dbReference type="SUPFAM" id="SSF54292">
    <property type="entry name" value="2Fe-2S ferredoxin-like"/>
    <property type="match status" value="1"/>
</dbReference>
<dbReference type="GO" id="GO:0046872">
    <property type="term" value="F:metal ion binding"/>
    <property type="evidence" value="ECO:0007669"/>
    <property type="project" value="UniProtKB-KW"/>
</dbReference>
<feature type="domain" description="4Fe-4S His(Cys)3-ligated-type" evidence="14">
    <location>
        <begin position="114"/>
        <end position="153"/>
    </location>
</feature>
<dbReference type="AlphaFoldDB" id="A0A9P8PSC9"/>
<dbReference type="PANTHER" id="PTHR43105:SF13">
    <property type="entry name" value="NADH-UBIQUINONE OXIDOREDUCTASE 75 KDA SUBUNIT, MITOCHONDRIAL"/>
    <property type="match status" value="1"/>
</dbReference>
<feature type="domain" description="2Fe-2S ferredoxin-type" evidence="12">
    <location>
        <begin position="36"/>
        <end position="114"/>
    </location>
</feature>
<keyword evidence="3" id="KW-0004">4Fe-4S</keyword>
<evidence type="ECO:0000256" key="11">
    <source>
        <dbReference type="RuleBase" id="RU004523"/>
    </source>
</evidence>
<evidence type="ECO:0000256" key="8">
    <source>
        <dbReference type="ARBA" id="ARBA00023027"/>
    </source>
</evidence>
<keyword evidence="7" id="KW-0411">Iron-sulfur</keyword>
<evidence type="ECO:0000256" key="5">
    <source>
        <dbReference type="ARBA" id="ARBA00022967"/>
    </source>
</evidence>
<accession>A0A9P8PSC9</accession>
<dbReference type="Proteomes" id="UP000788993">
    <property type="component" value="Unassembled WGS sequence"/>
</dbReference>
<proteinExistence type="inferred from homology"/>
<evidence type="ECO:0000256" key="1">
    <source>
        <dbReference type="ARBA" id="ARBA00001966"/>
    </source>
</evidence>
<dbReference type="Pfam" id="PF00384">
    <property type="entry name" value="Molybdopterin"/>
    <property type="match status" value="1"/>
</dbReference>
<dbReference type="PROSITE" id="PS51085">
    <property type="entry name" value="2FE2S_FER_2"/>
    <property type="match status" value="1"/>
</dbReference>
<dbReference type="Gene3D" id="3.30.200.210">
    <property type="match status" value="1"/>
</dbReference>
<keyword evidence="16" id="KW-1185">Reference proteome</keyword>